<sequence>MKDSENELTESTYWEACRITGMICLNLADRGQQTDRERLIQELVTLVKACIKENQVCNPSLIFAIEQLRGDDPDEVRLHS</sequence>
<name>A0ABX0RV04_9GAMM</name>
<dbReference type="Proteomes" id="UP001515780">
    <property type="component" value="Unassembled WGS sequence"/>
</dbReference>
<dbReference type="EMBL" id="VWXC01000020">
    <property type="protein sequence ID" value="NIG21297.1"/>
    <property type="molecule type" value="Genomic_DNA"/>
</dbReference>
<keyword evidence="2" id="KW-1185">Reference proteome</keyword>
<evidence type="ECO:0000313" key="2">
    <source>
        <dbReference type="Proteomes" id="UP001515780"/>
    </source>
</evidence>
<proteinExistence type="predicted"/>
<organism evidence="1 2">
    <name type="scientific">Candidatus Pantoea communis</name>
    <dbReference type="NCBI Taxonomy" id="2608354"/>
    <lineage>
        <taxon>Bacteria</taxon>
        <taxon>Pseudomonadati</taxon>
        <taxon>Pseudomonadota</taxon>
        <taxon>Gammaproteobacteria</taxon>
        <taxon>Enterobacterales</taxon>
        <taxon>Erwiniaceae</taxon>
        <taxon>Pantoea</taxon>
    </lineage>
</organism>
<protein>
    <submittedName>
        <fullName evidence="1">DUF2767 family protein</fullName>
    </submittedName>
</protein>
<dbReference type="RefSeq" id="WP_166720329.1">
    <property type="nucleotide sequence ID" value="NZ_VWXC01000020.1"/>
</dbReference>
<evidence type="ECO:0000313" key="1">
    <source>
        <dbReference type="EMBL" id="NIG21297.1"/>
    </source>
</evidence>
<accession>A0ABX0RV04</accession>
<gene>
    <name evidence="1" type="ORF">F3J37_21730</name>
</gene>
<comment type="caution">
    <text evidence="1">The sequence shown here is derived from an EMBL/GenBank/DDBJ whole genome shotgun (WGS) entry which is preliminary data.</text>
</comment>
<reference evidence="1 2" key="1">
    <citation type="journal article" date="2019" name="bioRxiv">
        <title>Bacteria contribute to plant secondary compound degradation in a generalist herbivore system.</title>
        <authorList>
            <person name="Francoeur C.B."/>
            <person name="Khadempour L."/>
            <person name="Moreira-Soto R.D."/>
            <person name="Gotting K."/>
            <person name="Book A.J."/>
            <person name="Pinto-Tomas A.A."/>
            <person name="Keefover-Ring K."/>
            <person name="Currie C.R."/>
        </authorList>
    </citation>
    <scope>NUCLEOTIDE SEQUENCE [LARGE SCALE GENOMIC DNA]</scope>
    <source>
        <strain evidence="1">Al-1710</strain>
    </source>
</reference>